<dbReference type="RefSeq" id="WP_271635509.1">
    <property type="nucleotide sequence ID" value="NZ_CP094970.1"/>
</dbReference>
<evidence type="ECO:0000259" key="2">
    <source>
        <dbReference type="Pfam" id="PF00857"/>
    </source>
</evidence>
<feature type="domain" description="Isochorismatase-like" evidence="2">
    <location>
        <begin position="7"/>
        <end position="168"/>
    </location>
</feature>
<dbReference type="EMBL" id="CP094970">
    <property type="protein sequence ID" value="UYM06600.1"/>
    <property type="molecule type" value="Genomic_DNA"/>
</dbReference>
<organism evidence="3 4">
    <name type="scientific">Solicola gregarius</name>
    <dbReference type="NCBI Taxonomy" id="2908642"/>
    <lineage>
        <taxon>Bacteria</taxon>
        <taxon>Bacillati</taxon>
        <taxon>Actinomycetota</taxon>
        <taxon>Actinomycetes</taxon>
        <taxon>Propionibacteriales</taxon>
        <taxon>Nocardioidaceae</taxon>
        <taxon>Solicola</taxon>
    </lineage>
</organism>
<dbReference type="SUPFAM" id="SSF52499">
    <property type="entry name" value="Isochorismatase-like hydrolases"/>
    <property type="match status" value="1"/>
</dbReference>
<dbReference type="KEGG" id="sgrg:L0C25_05890"/>
<dbReference type="InterPro" id="IPR036380">
    <property type="entry name" value="Isochorismatase-like_sf"/>
</dbReference>
<dbReference type="Gene3D" id="3.40.50.850">
    <property type="entry name" value="Isochorismatase-like"/>
    <property type="match status" value="1"/>
</dbReference>
<evidence type="ECO:0000256" key="1">
    <source>
        <dbReference type="ARBA" id="ARBA00022801"/>
    </source>
</evidence>
<proteinExistence type="predicted"/>
<evidence type="ECO:0000313" key="4">
    <source>
        <dbReference type="Proteomes" id="UP001164390"/>
    </source>
</evidence>
<evidence type="ECO:0000313" key="3">
    <source>
        <dbReference type="EMBL" id="UYM06600.1"/>
    </source>
</evidence>
<dbReference type="PANTHER" id="PTHR43540">
    <property type="entry name" value="PEROXYUREIDOACRYLATE/UREIDOACRYLATE AMIDOHYDROLASE-RELATED"/>
    <property type="match status" value="1"/>
</dbReference>
<protein>
    <submittedName>
        <fullName evidence="3">Cysteine hydrolase</fullName>
    </submittedName>
</protein>
<gene>
    <name evidence="3" type="ORF">L0C25_05890</name>
</gene>
<dbReference type="CDD" id="cd00431">
    <property type="entry name" value="cysteine_hydrolases"/>
    <property type="match status" value="1"/>
</dbReference>
<dbReference type="Proteomes" id="UP001164390">
    <property type="component" value="Chromosome"/>
</dbReference>
<reference evidence="3" key="1">
    <citation type="submission" date="2022-01" db="EMBL/GenBank/DDBJ databases">
        <title>Nocardioidaceae gen. sp. A5X3R13.</title>
        <authorList>
            <person name="Lopez Marin M.A."/>
            <person name="Uhlik O."/>
        </authorList>
    </citation>
    <scope>NUCLEOTIDE SEQUENCE</scope>
    <source>
        <strain evidence="3">A5X3R13</strain>
    </source>
</reference>
<sequence>MTDGEAWLVVVDMQHIFGDADSEWTTPGFDEIVPRIRALAEQFGDRVVFTRFLAPERPQGAWVDYYRQWPFALQPPDAPAYEIVDALDVRDRPVVSRTTFNKWGDELDEATQGSRKLVVTGVSTECCVLTTVLAAADAGVQVTVVRDAVAGPTPELRDASLAVMETYAPLVQVVSTGDLPT</sequence>
<dbReference type="AlphaFoldDB" id="A0AA46YL69"/>
<dbReference type="Pfam" id="PF00857">
    <property type="entry name" value="Isochorismatase"/>
    <property type="match status" value="1"/>
</dbReference>
<keyword evidence="1 3" id="KW-0378">Hydrolase</keyword>
<dbReference type="InterPro" id="IPR050272">
    <property type="entry name" value="Isochorismatase-like_hydrls"/>
</dbReference>
<name>A0AA46YL69_9ACTN</name>
<accession>A0AA46YL69</accession>
<keyword evidence="4" id="KW-1185">Reference proteome</keyword>
<dbReference type="GO" id="GO:0016787">
    <property type="term" value="F:hydrolase activity"/>
    <property type="evidence" value="ECO:0007669"/>
    <property type="project" value="UniProtKB-KW"/>
</dbReference>
<dbReference type="InterPro" id="IPR000868">
    <property type="entry name" value="Isochorismatase-like_dom"/>
</dbReference>